<dbReference type="EMBL" id="SOSA01000797">
    <property type="protein sequence ID" value="THC88644.1"/>
    <property type="molecule type" value="Genomic_DNA"/>
</dbReference>
<proteinExistence type="predicted"/>
<gene>
    <name evidence="1" type="ORF">EYZ11_011911</name>
</gene>
<evidence type="ECO:0000313" key="1">
    <source>
        <dbReference type="EMBL" id="THC88644.1"/>
    </source>
</evidence>
<evidence type="ECO:0000313" key="2">
    <source>
        <dbReference type="Proteomes" id="UP000308092"/>
    </source>
</evidence>
<comment type="caution">
    <text evidence="1">The sequence shown here is derived from an EMBL/GenBank/DDBJ whole genome shotgun (WGS) entry which is preliminary data.</text>
</comment>
<dbReference type="AlphaFoldDB" id="A0A4V6RQN1"/>
<dbReference type="VEuPathDB" id="FungiDB:EYZ11_011911"/>
<keyword evidence="2" id="KW-1185">Reference proteome</keyword>
<dbReference type="Proteomes" id="UP000308092">
    <property type="component" value="Unassembled WGS sequence"/>
</dbReference>
<sequence length="59" mass="6705">MPGSTVEKEYQRRIAAINAMNARLLFVKQLRPSAFQLQMRGRRSASYALGTPDFLNMSD</sequence>
<protein>
    <submittedName>
        <fullName evidence="1">Uncharacterized protein</fullName>
    </submittedName>
</protein>
<name>A0A4V6RQN1_9EURO</name>
<reference evidence="1 2" key="1">
    <citation type="submission" date="2019-03" db="EMBL/GenBank/DDBJ databases">
        <title>The genome sequence of a newly discovered highly antifungal drug resistant Aspergillus species, Aspergillus tanneri NIH 1004.</title>
        <authorList>
            <person name="Mounaud S."/>
            <person name="Singh I."/>
            <person name="Joardar V."/>
            <person name="Pakala S."/>
            <person name="Pakala S."/>
            <person name="Venepally P."/>
            <person name="Hoover J."/>
            <person name="Nierman W."/>
            <person name="Chung J."/>
            <person name="Losada L."/>
        </authorList>
    </citation>
    <scope>NUCLEOTIDE SEQUENCE [LARGE SCALE GENOMIC DNA]</scope>
    <source>
        <strain evidence="1 2">NIH1004</strain>
    </source>
</reference>
<accession>A0A4V6RQN1</accession>
<organism evidence="1 2">
    <name type="scientific">Aspergillus tanneri</name>
    <dbReference type="NCBI Taxonomy" id="1220188"/>
    <lineage>
        <taxon>Eukaryota</taxon>
        <taxon>Fungi</taxon>
        <taxon>Dikarya</taxon>
        <taxon>Ascomycota</taxon>
        <taxon>Pezizomycotina</taxon>
        <taxon>Eurotiomycetes</taxon>
        <taxon>Eurotiomycetidae</taxon>
        <taxon>Eurotiales</taxon>
        <taxon>Aspergillaceae</taxon>
        <taxon>Aspergillus</taxon>
        <taxon>Aspergillus subgen. Circumdati</taxon>
    </lineage>
</organism>